<dbReference type="InterPro" id="IPR002129">
    <property type="entry name" value="PyrdxlP-dep_de-COase"/>
</dbReference>
<reference evidence="6 7" key="1">
    <citation type="journal article" date="2017" name="G3 (Bethesda)">
        <title>First Draft Genome Sequence of the Pathogenic Fungus Lomentospora prolificans (Formerly Scedosporium prolificans).</title>
        <authorList>
            <person name="Luo R."/>
            <person name="Zimin A."/>
            <person name="Workman R."/>
            <person name="Fan Y."/>
            <person name="Pertea G."/>
            <person name="Grossman N."/>
            <person name="Wear M.P."/>
            <person name="Jia B."/>
            <person name="Miller H."/>
            <person name="Casadevall A."/>
            <person name="Timp W."/>
            <person name="Zhang S.X."/>
            <person name="Salzberg S.L."/>
        </authorList>
    </citation>
    <scope>NUCLEOTIDE SEQUENCE [LARGE SCALE GENOMIC DNA]</scope>
    <source>
        <strain evidence="6 7">JHH-5317</strain>
    </source>
</reference>
<dbReference type="PANTHER" id="PTHR11999">
    <property type="entry name" value="GROUP II PYRIDOXAL-5-PHOSPHATE DECARBOXYLASE"/>
    <property type="match status" value="1"/>
</dbReference>
<sequence length="197" mass="21968">MDSNQFREAVKASIEDGIVLLSTDPVLRSYYDSLLELKVLSSVEPGYPRALFPESAPLQDESYDGIRADMQTKILRSITQWQSPSFMAFFPCSASFPAMLADMYFNAVKGAHFNRICFFAVTDVDAIMIDWLVRALNLLDYDLSTGPTRGGGVIQGTAYEAILATVVAARDKHRPPNRRLGRKEETRRLRGKLVALG</sequence>
<comment type="cofactor">
    <cofactor evidence="1 5">
        <name>pyridoxal 5'-phosphate</name>
        <dbReference type="ChEBI" id="CHEBI:597326"/>
    </cofactor>
</comment>
<dbReference type="InterPro" id="IPR010977">
    <property type="entry name" value="Aromatic_deC"/>
</dbReference>
<dbReference type="PRINTS" id="PR00800">
    <property type="entry name" value="YHDCRBOXLASE"/>
</dbReference>
<dbReference type="OrthoDB" id="639767at2759"/>
<evidence type="ECO:0000313" key="7">
    <source>
        <dbReference type="Proteomes" id="UP000233524"/>
    </source>
</evidence>
<dbReference type="VEuPathDB" id="FungiDB:jhhlp_003623"/>
<organism evidence="6 7">
    <name type="scientific">Lomentospora prolificans</name>
    <dbReference type="NCBI Taxonomy" id="41688"/>
    <lineage>
        <taxon>Eukaryota</taxon>
        <taxon>Fungi</taxon>
        <taxon>Dikarya</taxon>
        <taxon>Ascomycota</taxon>
        <taxon>Pezizomycotina</taxon>
        <taxon>Sordariomycetes</taxon>
        <taxon>Hypocreomycetidae</taxon>
        <taxon>Microascales</taxon>
        <taxon>Microascaceae</taxon>
        <taxon>Lomentospora</taxon>
    </lineage>
</organism>
<keyword evidence="3 5" id="KW-0663">Pyridoxal phosphate</keyword>
<dbReference type="Proteomes" id="UP000233524">
    <property type="component" value="Unassembled WGS sequence"/>
</dbReference>
<keyword evidence="2" id="KW-0210">Decarboxylase</keyword>
<keyword evidence="7" id="KW-1185">Reference proteome</keyword>
<dbReference type="InterPro" id="IPR015424">
    <property type="entry name" value="PyrdxlP-dep_Trfase"/>
</dbReference>
<dbReference type="GO" id="GO:0006520">
    <property type="term" value="P:amino acid metabolic process"/>
    <property type="evidence" value="ECO:0007669"/>
    <property type="project" value="InterPro"/>
</dbReference>
<evidence type="ECO:0000256" key="5">
    <source>
        <dbReference type="RuleBase" id="RU000382"/>
    </source>
</evidence>
<dbReference type="GO" id="GO:0019752">
    <property type="term" value="P:carboxylic acid metabolic process"/>
    <property type="evidence" value="ECO:0007669"/>
    <property type="project" value="InterPro"/>
</dbReference>
<dbReference type="GO" id="GO:0016831">
    <property type="term" value="F:carboxy-lyase activity"/>
    <property type="evidence" value="ECO:0007669"/>
    <property type="project" value="UniProtKB-KW"/>
</dbReference>
<protein>
    <submittedName>
        <fullName evidence="6">Uncharacterized protein</fullName>
    </submittedName>
</protein>
<dbReference type="STRING" id="41688.A0A2N3N9A5"/>
<dbReference type="InterPro" id="IPR015421">
    <property type="entry name" value="PyrdxlP-dep_Trfase_major"/>
</dbReference>
<dbReference type="GO" id="GO:0005737">
    <property type="term" value="C:cytoplasm"/>
    <property type="evidence" value="ECO:0007669"/>
    <property type="project" value="TreeGrafter"/>
</dbReference>
<dbReference type="EMBL" id="NLAX01000010">
    <property type="protein sequence ID" value="PKS09010.1"/>
    <property type="molecule type" value="Genomic_DNA"/>
</dbReference>
<gene>
    <name evidence="6" type="ORF">jhhlp_003623</name>
</gene>
<evidence type="ECO:0000256" key="3">
    <source>
        <dbReference type="ARBA" id="ARBA00022898"/>
    </source>
</evidence>
<dbReference type="Pfam" id="PF00282">
    <property type="entry name" value="Pyridoxal_deC"/>
    <property type="match status" value="1"/>
</dbReference>
<dbReference type="SUPFAM" id="SSF53383">
    <property type="entry name" value="PLP-dependent transferases"/>
    <property type="match status" value="1"/>
</dbReference>
<name>A0A2N3N9A5_9PEZI</name>
<accession>A0A2N3N9A5</accession>
<evidence type="ECO:0000313" key="6">
    <source>
        <dbReference type="EMBL" id="PKS09010.1"/>
    </source>
</evidence>
<evidence type="ECO:0000256" key="4">
    <source>
        <dbReference type="ARBA" id="ARBA00023239"/>
    </source>
</evidence>
<comment type="caution">
    <text evidence="6">The sequence shown here is derived from an EMBL/GenBank/DDBJ whole genome shotgun (WGS) entry which is preliminary data.</text>
</comment>
<dbReference type="Gene3D" id="3.40.640.10">
    <property type="entry name" value="Type I PLP-dependent aspartate aminotransferase-like (Major domain)"/>
    <property type="match status" value="1"/>
</dbReference>
<dbReference type="InParanoid" id="A0A2N3N9A5"/>
<keyword evidence="4 5" id="KW-0456">Lyase</keyword>
<evidence type="ECO:0000256" key="2">
    <source>
        <dbReference type="ARBA" id="ARBA00022793"/>
    </source>
</evidence>
<dbReference type="Gene3D" id="1.20.1340.10">
    <property type="entry name" value="dopa decarboxylase, N-terminal domain"/>
    <property type="match status" value="1"/>
</dbReference>
<comment type="similarity">
    <text evidence="5">Belongs to the group II decarboxylase family.</text>
</comment>
<dbReference type="GO" id="GO:0030170">
    <property type="term" value="F:pyridoxal phosphate binding"/>
    <property type="evidence" value="ECO:0007669"/>
    <property type="project" value="InterPro"/>
</dbReference>
<evidence type="ECO:0000256" key="1">
    <source>
        <dbReference type="ARBA" id="ARBA00001933"/>
    </source>
</evidence>
<proteinExistence type="inferred from homology"/>
<dbReference type="PANTHER" id="PTHR11999:SF70">
    <property type="entry name" value="MIP05841P"/>
    <property type="match status" value="1"/>
</dbReference>
<dbReference type="AlphaFoldDB" id="A0A2N3N9A5"/>